<feature type="domain" description="LITAF" evidence="2">
    <location>
        <begin position="307"/>
        <end position="389"/>
    </location>
</feature>
<feature type="compositionally biased region" description="Polar residues" evidence="1">
    <location>
        <begin position="33"/>
        <end position="49"/>
    </location>
</feature>
<organism evidence="3 4">
    <name type="scientific">Cytospora mali</name>
    <name type="common">Apple Valsa canker fungus</name>
    <name type="synonym">Valsa mali</name>
    <dbReference type="NCBI Taxonomy" id="578113"/>
    <lineage>
        <taxon>Eukaryota</taxon>
        <taxon>Fungi</taxon>
        <taxon>Dikarya</taxon>
        <taxon>Ascomycota</taxon>
        <taxon>Pezizomycotina</taxon>
        <taxon>Sordariomycetes</taxon>
        <taxon>Sordariomycetidae</taxon>
        <taxon>Diaporthales</taxon>
        <taxon>Cytosporaceae</taxon>
        <taxon>Cytospora</taxon>
    </lineage>
</organism>
<sequence>MDTSKPATEQQHVPERGETLSSTPEQAEKDSALDTQSFVQEPPATTSLEIQKDEQERPATTSSHTQDDKQEQQTPSLAAGQAEEAAAPAEQEPKVSFPRVRGTSTSLPKDGQFGVVSSNGQLVCEFKSDDVSKSPPPPLEEKVVGPSSSSSDLKTSGGSLSTLPHGDNGIEVTPLNSPHGDTGIEVTPLSSPHGPGGIEVTPLNSPHGPSGIEVTPLSSPHGPSGIEVTPLGSPQGKQTGSTLELRVDRNNYPEVYIPEDEQAPNLPPRGSFGKDTGSLAPTYATSGGLSNKTGYLENGDMSAKKPIDIPLVTPIHLLGEQSEIVDCPFCMRRVETKVKKRASPMTHVWATGCFCVTILGTPVPYLCEWYNNVEHHCKNCERMIAQRKYNEQEFQALGTHLEQREASRFEPAELPEDKKRRS</sequence>
<dbReference type="Pfam" id="PF10601">
    <property type="entry name" value="zf-LITAF-like"/>
    <property type="match status" value="1"/>
</dbReference>
<protein>
    <recommendedName>
        <fullName evidence="2">LITAF domain-containing protein</fullName>
    </recommendedName>
</protein>
<dbReference type="STRING" id="694573.A0A194ULQ5"/>
<dbReference type="SMART" id="SM00714">
    <property type="entry name" value="LITAF"/>
    <property type="match status" value="1"/>
</dbReference>
<feature type="region of interest" description="Disordered" evidence="1">
    <location>
        <begin position="127"/>
        <end position="172"/>
    </location>
</feature>
<evidence type="ECO:0000259" key="2">
    <source>
        <dbReference type="PROSITE" id="PS51837"/>
    </source>
</evidence>
<evidence type="ECO:0000313" key="4">
    <source>
        <dbReference type="Proteomes" id="UP000078576"/>
    </source>
</evidence>
<dbReference type="EMBL" id="KN714666">
    <property type="protein sequence ID" value="KUI52595.1"/>
    <property type="molecule type" value="Genomic_DNA"/>
</dbReference>
<keyword evidence="4" id="KW-1185">Reference proteome</keyword>
<reference evidence="4" key="1">
    <citation type="submission" date="2014-12" db="EMBL/GenBank/DDBJ databases">
        <title>Genome Sequence of Valsa Canker Pathogens Uncovers a Specific Adaption of Colonization on Woody Bark.</title>
        <authorList>
            <person name="Yin Z."/>
            <person name="Liu H."/>
            <person name="Gao X."/>
            <person name="Li Z."/>
            <person name="Song N."/>
            <person name="Ke X."/>
            <person name="Dai Q."/>
            <person name="Wu Y."/>
            <person name="Sun Y."/>
            <person name="Xu J.-R."/>
            <person name="Kang Z.K."/>
            <person name="Wang L."/>
            <person name="Huang L."/>
        </authorList>
    </citation>
    <scope>NUCLEOTIDE SEQUENCE [LARGE SCALE GENOMIC DNA]</scope>
    <source>
        <strain evidence="4">SXYL134</strain>
    </source>
</reference>
<dbReference type="Proteomes" id="UP000078576">
    <property type="component" value="Unassembled WGS sequence"/>
</dbReference>
<feature type="region of interest" description="Disordered" evidence="1">
    <location>
        <begin position="1"/>
        <end position="115"/>
    </location>
</feature>
<gene>
    <name evidence="3" type="ORF">VP1G_00043</name>
</gene>
<accession>A0A194ULQ5</accession>
<proteinExistence type="predicted"/>
<evidence type="ECO:0000313" key="3">
    <source>
        <dbReference type="EMBL" id="KUI52595.1"/>
    </source>
</evidence>
<feature type="compositionally biased region" description="Low complexity" evidence="1">
    <location>
        <begin position="145"/>
        <end position="164"/>
    </location>
</feature>
<feature type="compositionally biased region" description="Polar residues" evidence="1">
    <location>
        <begin position="1"/>
        <end position="11"/>
    </location>
</feature>
<dbReference type="AlphaFoldDB" id="A0A194ULQ5"/>
<evidence type="ECO:0000256" key="1">
    <source>
        <dbReference type="SAM" id="MobiDB-lite"/>
    </source>
</evidence>
<dbReference type="OrthoDB" id="5599753at2759"/>
<dbReference type="InterPro" id="IPR006629">
    <property type="entry name" value="LITAF"/>
</dbReference>
<feature type="compositionally biased region" description="Low complexity" evidence="1">
    <location>
        <begin position="78"/>
        <end position="90"/>
    </location>
</feature>
<name>A0A194ULQ5_CYTMA</name>
<dbReference type="PROSITE" id="PS51837">
    <property type="entry name" value="LITAF"/>
    <property type="match status" value="1"/>
</dbReference>